<evidence type="ECO:0008006" key="4">
    <source>
        <dbReference type="Google" id="ProtNLM"/>
    </source>
</evidence>
<evidence type="ECO:0000256" key="1">
    <source>
        <dbReference type="SAM" id="MobiDB-lite"/>
    </source>
</evidence>
<proteinExistence type="predicted"/>
<dbReference type="AlphaFoldDB" id="A0A1G9MQW9"/>
<dbReference type="RefSeq" id="WP_143022311.1">
    <property type="nucleotide sequence ID" value="NZ_FNFB01000028.1"/>
</dbReference>
<accession>A0A1G9MQW9</accession>
<evidence type="ECO:0000313" key="3">
    <source>
        <dbReference type="Proteomes" id="UP000198683"/>
    </source>
</evidence>
<feature type="compositionally biased region" description="Basic and acidic residues" evidence="1">
    <location>
        <begin position="15"/>
        <end position="25"/>
    </location>
</feature>
<organism evidence="2 3">
    <name type="scientific">Nonomuraea maritima</name>
    <dbReference type="NCBI Taxonomy" id="683260"/>
    <lineage>
        <taxon>Bacteria</taxon>
        <taxon>Bacillati</taxon>
        <taxon>Actinomycetota</taxon>
        <taxon>Actinomycetes</taxon>
        <taxon>Streptosporangiales</taxon>
        <taxon>Streptosporangiaceae</taxon>
        <taxon>Nonomuraea</taxon>
    </lineage>
</organism>
<dbReference type="STRING" id="683260.SAMN05421874_128141"/>
<reference evidence="2 3" key="1">
    <citation type="submission" date="2016-10" db="EMBL/GenBank/DDBJ databases">
        <authorList>
            <person name="de Groot N.N."/>
        </authorList>
    </citation>
    <scope>NUCLEOTIDE SEQUENCE [LARGE SCALE GENOMIC DNA]</scope>
    <source>
        <strain evidence="2 3">CGMCC 4.5681</strain>
    </source>
</reference>
<keyword evidence="3" id="KW-1185">Reference proteome</keyword>
<name>A0A1G9MQW9_9ACTN</name>
<gene>
    <name evidence="2" type="ORF">SAMN05421874_128141</name>
</gene>
<evidence type="ECO:0000313" key="2">
    <source>
        <dbReference type="EMBL" id="SDL76504.1"/>
    </source>
</evidence>
<sequence>MSTITASAEAAADQTTDKRTAPRPPLEHLLRAEVRSLADKVGEDGICSRSAGDAWTAQGLTQRRARLLCKPCRARGACLRLAVLEEALAIDTHGGSIHDLHGARGGLTGPARAPEVKQVLADIRGDRAQRKAAAMGHTETCSRPTQ</sequence>
<dbReference type="EMBL" id="FNFB01000028">
    <property type="protein sequence ID" value="SDL76504.1"/>
    <property type="molecule type" value="Genomic_DNA"/>
</dbReference>
<protein>
    <recommendedName>
        <fullName evidence="4">Transcription factor WhiB</fullName>
    </recommendedName>
</protein>
<dbReference type="Proteomes" id="UP000198683">
    <property type="component" value="Unassembled WGS sequence"/>
</dbReference>
<feature type="region of interest" description="Disordered" evidence="1">
    <location>
        <begin position="1"/>
        <end position="25"/>
    </location>
</feature>
<dbReference type="OrthoDB" id="3541428at2"/>